<evidence type="ECO:0000256" key="1">
    <source>
        <dbReference type="ARBA" id="ARBA00011073"/>
    </source>
</evidence>
<dbReference type="InterPro" id="IPR000209">
    <property type="entry name" value="Peptidase_S8/S53_dom"/>
</dbReference>
<comment type="caution">
    <text evidence="5">Lacks conserved residue(s) required for the propagation of feature annotation.</text>
</comment>
<evidence type="ECO:0000313" key="9">
    <source>
        <dbReference type="EnsemblFungi" id="FOXG_08084P0"/>
    </source>
</evidence>
<keyword evidence="3 6" id="KW-0378">Hydrolase</keyword>
<dbReference type="InterPro" id="IPR015500">
    <property type="entry name" value="Peptidase_S8_subtilisin-rel"/>
</dbReference>
<dbReference type="PANTHER" id="PTHR43806:SF66">
    <property type="entry name" value="SERIN ENDOPEPTIDASE"/>
    <property type="match status" value="1"/>
</dbReference>
<evidence type="ECO:0000256" key="3">
    <source>
        <dbReference type="ARBA" id="ARBA00022801"/>
    </source>
</evidence>
<proteinExistence type="inferred from homology"/>
<dbReference type="EnsemblFungi" id="FOXG_08084T0">
    <property type="protein sequence ID" value="FOXG_08084P0"/>
    <property type="gene ID" value="FOXG_08084"/>
</dbReference>
<feature type="chain" id="PRO_5002255479" description="Peptidase S8/S53 domain-containing protein" evidence="7">
    <location>
        <begin position="21"/>
        <end position="579"/>
    </location>
</feature>
<evidence type="ECO:0000256" key="7">
    <source>
        <dbReference type="SAM" id="SignalP"/>
    </source>
</evidence>
<dbReference type="AlphaFoldDB" id="A0A0D2XVS2"/>
<dbReference type="InterPro" id="IPR050131">
    <property type="entry name" value="Peptidase_S8_subtilisin-like"/>
</dbReference>
<evidence type="ECO:0000259" key="8">
    <source>
        <dbReference type="Pfam" id="PF00082"/>
    </source>
</evidence>
<evidence type="ECO:0000256" key="2">
    <source>
        <dbReference type="ARBA" id="ARBA00022670"/>
    </source>
</evidence>
<feature type="signal peptide" evidence="7">
    <location>
        <begin position="1"/>
        <end position="20"/>
    </location>
</feature>
<dbReference type="InterPro" id="IPR023828">
    <property type="entry name" value="Peptidase_S8_Ser-AS"/>
</dbReference>
<reference evidence="10" key="1">
    <citation type="journal article" date="2012" name="Mol. Plant Microbe Interact.">
        <title>A highly conserved effector in Fusarium oxysporum is required for full virulence on Arabidopsis.</title>
        <authorList>
            <person name="Thatcher L.F."/>
            <person name="Gardiner D.M."/>
            <person name="Kazan K."/>
            <person name="Manners J."/>
        </authorList>
    </citation>
    <scope>NUCLEOTIDE SEQUENCE [LARGE SCALE GENOMIC DNA]</scope>
    <source>
        <strain evidence="10">Fo5176</strain>
    </source>
</reference>
<dbReference type="PANTHER" id="PTHR43806">
    <property type="entry name" value="PEPTIDASE S8"/>
    <property type="match status" value="1"/>
</dbReference>
<dbReference type="Proteomes" id="UP000002489">
    <property type="component" value="Unassembled WGS sequence"/>
</dbReference>
<evidence type="ECO:0000256" key="6">
    <source>
        <dbReference type="RuleBase" id="RU003355"/>
    </source>
</evidence>
<reference evidence="9" key="2">
    <citation type="submission" date="2025-08" db="UniProtKB">
        <authorList>
            <consortium name="EnsemblFungi"/>
        </authorList>
    </citation>
    <scope>IDENTIFICATION</scope>
    <source>
        <strain evidence="9">4287 / CBS 123668 / FGSC 9935 / NRRL 34936</strain>
    </source>
</reference>
<dbReference type="InterPro" id="IPR034187">
    <property type="entry name" value="Peptidases_S8_5"/>
</dbReference>
<dbReference type="PRINTS" id="PR00723">
    <property type="entry name" value="SUBTILISIN"/>
</dbReference>
<dbReference type="SUPFAM" id="SSF52743">
    <property type="entry name" value="Subtilisin-like"/>
    <property type="match status" value="1"/>
</dbReference>
<dbReference type="Pfam" id="PF00082">
    <property type="entry name" value="Peptidase_S8"/>
    <property type="match status" value="1"/>
</dbReference>
<sequence length="579" mass="63236">MKSYNLLKVLLVAASVAVNAEEINKPAVRSSRNGRTSTGNTRKFIVEVEPVKKPVLSSHQLLTLAESRHDHSDTPTPHETWSKKAFMEGVVNVWQAHKVAMPKVENSESGPSSSIRNYSIHHWTGVDKLHAAGIRGKGSTVAIIDTGIDYTHKATTKNYFASPAAKNRQDPWETDEETIMQALCDAYNAGADVITSSIGQPNGWSDNPWAMLASRLVDKGVVVIASAGNEGEFGPFYSSSGAVGRGVLAVAAANVTTKPNANRTGEDLGPLPVYFTTWGPTNELLLKPDITAPGYMIMSTVLNQSYEELSGTSMSAPYIAGIAALFVGQYGGRAFNGAGFAKMLRDRIASSGTTLPFVNNRLMRKYKASPFQVGTGLVDAWKVLNYDTQLEYEPFSLMDTELFRPRWSFNITNTGGIAHEYTFKLEPQAGFNIYDPEYGVALLYAIEPKNIVPPVRLPHRVLIEPGETRELSGKVLINSDHGEKLAIPYGGAAYDTEKAFDNMFIVDPFVTDPDKDSAMRFAALRPYGNPNISDHWDVMNSPTASSIQVLPYNGTRNSTLKYRAPKYQTPSLGKGLLKG</sequence>
<comment type="similarity">
    <text evidence="1 5 6">Belongs to the peptidase S8 family.</text>
</comment>
<dbReference type="CDD" id="cd07489">
    <property type="entry name" value="Peptidases_S8_5"/>
    <property type="match status" value="1"/>
</dbReference>
<dbReference type="InterPro" id="IPR036852">
    <property type="entry name" value="Peptidase_S8/S53_dom_sf"/>
</dbReference>
<dbReference type="InterPro" id="IPR023827">
    <property type="entry name" value="Peptidase_S8_Asp-AS"/>
</dbReference>
<evidence type="ECO:0000256" key="5">
    <source>
        <dbReference type="PROSITE-ProRule" id="PRU01240"/>
    </source>
</evidence>
<dbReference type="PROSITE" id="PS00138">
    <property type="entry name" value="SUBTILASE_SER"/>
    <property type="match status" value="1"/>
</dbReference>
<keyword evidence="2 6" id="KW-0645">Protease</keyword>
<protein>
    <recommendedName>
        <fullName evidence="8">Peptidase S8/S53 domain-containing protein</fullName>
    </recommendedName>
</protein>
<dbReference type="Gene3D" id="3.40.50.200">
    <property type="entry name" value="Peptidase S8/S53 domain"/>
    <property type="match status" value="2"/>
</dbReference>
<evidence type="ECO:0000256" key="4">
    <source>
        <dbReference type="ARBA" id="ARBA00022825"/>
    </source>
</evidence>
<keyword evidence="7" id="KW-0732">Signal</keyword>
<organism evidence="9 10">
    <name type="scientific">Fusarium oxysporum (strain Fo5176)</name>
    <name type="common">Fusarium vascular wilt</name>
    <dbReference type="NCBI Taxonomy" id="660025"/>
    <lineage>
        <taxon>Eukaryota</taxon>
        <taxon>Fungi</taxon>
        <taxon>Dikarya</taxon>
        <taxon>Ascomycota</taxon>
        <taxon>Pezizomycotina</taxon>
        <taxon>Sordariomycetes</taxon>
        <taxon>Hypocreomycetidae</taxon>
        <taxon>Hypocreales</taxon>
        <taxon>Nectriaceae</taxon>
        <taxon>Fusarium</taxon>
        <taxon>Fusarium oxysporum species complex</taxon>
    </lineage>
</organism>
<name>A0A0D2XVS2_FUSOF</name>
<keyword evidence="4 6" id="KW-0720">Serine protease</keyword>
<dbReference type="PROSITE" id="PS00136">
    <property type="entry name" value="SUBTILASE_ASP"/>
    <property type="match status" value="1"/>
</dbReference>
<evidence type="ECO:0000313" key="10">
    <source>
        <dbReference type="Proteomes" id="UP000002489"/>
    </source>
</evidence>
<dbReference type="GO" id="GO:0006508">
    <property type="term" value="P:proteolysis"/>
    <property type="evidence" value="ECO:0007669"/>
    <property type="project" value="UniProtKB-KW"/>
</dbReference>
<accession>A0A0D2XVS2</accession>
<dbReference type="GO" id="GO:0004252">
    <property type="term" value="F:serine-type endopeptidase activity"/>
    <property type="evidence" value="ECO:0007669"/>
    <property type="project" value="InterPro"/>
</dbReference>
<dbReference type="PROSITE" id="PS51892">
    <property type="entry name" value="SUBTILASE"/>
    <property type="match status" value="1"/>
</dbReference>
<feature type="domain" description="Peptidase S8/S53" evidence="8">
    <location>
        <begin position="176"/>
        <end position="330"/>
    </location>
</feature>